<dbReference type="EMBL" id="CP059066">
    <property type="protein sequence ID" value="QSQ09726.1"/>
    <property type="molecule type" value="Genomic_DNA"/>
</dbReference>
<dbReference type="CDD" id="cd13137">
    <property type="entry name" value="MATE_NorM_like"/>
    <property type="match status" value="1"/>
</dbReference>
<dbReference type="KEGG" id="kme:H0A61_02106"/>
<evidence type="ECO:0000256" key="5">
    <source>
        <dbReference type="ARBA" id="ARBA00022448"/>
    </source>
</evidence>
<dbReference type="InterPro" id="IPR048279">
    <property type="entry name" value="MdtK-like"/>
</dbReference>
<dbReference type="GO" id="GO:0005886">
    <property type="term" value="C:plasma membrane"/>
    <property type="evidence" value="ECO:0007669"/>
    <property type="project" value="UniProtKB-SubCell"/>
</dbReference>
<evidence type="ECO:0000256" key="3">
    <source>
        <dbReference type="ARBA" id="ARBA00010199"/>
    </source>
</evidence>
<evidence type="ECO:0000256" key="8">
    <source>
        <dbReference type="ARBA" id="ARBA00022692"/>
    </source>
</evidence>
<evidence type="ECO:0000256" key="4">
    <source>
        <dbReference type="ARBA" id="ARBA00020268"/>
    </source>
</evidence>
<comment type="subcellular location">
    <subcellularLocation>
        <location evidence="2">Cell membrane</location>
        <topology evidence="2">Multi-pass membrane protein</topology>
    </subcellularLocation>
</comment>
<dbReference type="NCBIfam" id="TIGR00797">
    <property type="entry name" value="matE"/>
    <property type="match status" value="1"/>
</dbReference>
<proteinExistence type="inferred from homology"/>
<feature type="transmembrane region" description="Helical" evidence="13">
    <location>
        <begin position="54"/>
        <end position="78"/>
    </location>
</feature>
<feature type="transmembrane region" description="Helical" evidence="13">
    <location>
        <begin position="352"/>
        <end position="376"/>
    </location>
</feature>
<evidence type="ECO:0000313" key="15">
    <source>
        <dbReference type="Proteomes" id="UP000662904"/>
    </source>
</evidence>
<evidence type="ECO:0000256" key="6">
    <source>
        <dbReference type="ARBA" id="ARBA00022449"/>
    </source>
</evidence>
<gene>
    <name evidence="14" type="primary">yeeO</name>
    <name evidence="14" type="ORF">H0A61_02106</name>
</gene>
<dbReference type="PANTHER" id="PTHR43298:SF2">
    <property type="entry name" value="FMN_FAD EXPORTER YEEO-RELATED"/>
    <property type="match status" value="1"/>
</dbReference>
<feature type="transmembrane region" description="Helical" evidence="13">
    <location>
        <begin position="14"/>
        <end position="34"/>
    </location>
</feature>
<feature type="transmembrane region" description="Helical" evidence="13">
    <location>
        <begin position="133"/>
        <end position="154"/>
    </location>
</feature>
<dbReference type="InterPro" id="IPR050222">
    <property type="entry name" value="MATE_MdtK"/>
</dbReference>
<dbReference type="GO" id="GO:0015297">
    <property type="term" value="F:antiporter activity"/>
    <property type="evidence" value="ECO:0007669"/>
    <property type="project" value="UniProtKB-KW"/>
</dbReference>
<evidence type="ECO:0000256" key="13">
    <source>
        <dbReference type="SAM" id="Phobius"/>
    </source>
</evidence>
<keyword evidence="11 13" id="KW-0472">Membrane</keyword>
<name>A0A8A0RRA1_9FIRM</name>
<keyword evidence="7" id="KW-1003">Cell membrane</keyword>
<evidence type="ECO:0000256" key="1">
    <source>
        <dbReference type="ARBA" id="ARBA00003408"/>
    </source>
</evidence>
<feature type="transmembrane region" description="Helical" evidence="13">
    <location>
        <begin position="323"/>
        <end position="346"/>
    </location>
</feature>
<feature type="transmembrane region" description="Helical" evidence="13">
    <location>
        <begin position="388"/>
        <end position="410"/>
    </location>
</feature>
<evidence type="ECO:0000256" key="7">
    <source>
        <dbReference type="ARBA" id="ARBA00022475"/>
    </source>
</evidence>
<accession>A0A8A0RRA1</accession>
<keyword evidence="10" id="KW-0406">Ion transport</keyword>
<organism evidence="14 15">
    <name type="scientific">Koleobacter methoxysyntrophicus</name>
    <dbReference type="NCBI Taxonomy" id="2751313"/>
    <lineage>
        <taxon>Bacteria</taxon>
        <taxon>Bacillati</taxon>
        <taxon>Bacillota</taxon>
        <taxon>Clostridia</taxon>
        <taxon>Koleobacterales</taxon>
        <taxon>Koleobacteraceae</taxon>
        <taxon>Koleobacter</taxon>
    </lineage>
</organism>
<dbReference type="AlphaFoldDB" id="A0A8A0RRA1"/>
<feature type="transmembrane region" description="Helical" evidence="13">
    <location>
        <begin position="256"/>
        <end position="278"/>
    </location>
</feature>
<evidence type="ECO:0000313" key="14">
    <source>
        <dbReference type="EMBL" id="QSQ09726.1"/>
    </source>
</evidence>
<dbReference type="PANTHER" id="PTHR43298">
    <property type="entry name" value="MULTIDRUG RESISTANCE PROTEIN NORM-RELATED"/>
    <property type="match status" value="1"/>
</dbReference>
<dbReference type="PIRSF" id="PIRSF006603">
    <property type="entry name" value="DinF"/>
    <property type="match status" value="1"/>
</dbReference>
<dbReference type="GO" id="GO:0042910">
    <property type="term" value="F:xenobiotic transmembrane transporter activity"/>
    <property type="evidence" value="ECO:0007669"/>
    <property type="project" value="InterPro"/>
</dbReference>
<comment type="similarity">
    <text evidence="3">Belongs to the multi antimicrobial extrusion (MATE) (TC 2.A.66.1) family.</text>
</comment>
<keyword evidence="9 13" id="KW-1133">Transmembrane helix</keyword>
<dbReference type="GO" id="GO:0006811">
    <property type="term" value="P:monoatomic ion transport"/>
    <property type="evidence" value="ECO:0007669"/>
    <property type="project" value="UniProtKB-KW"/>
</dbReference>
<dbReference type="Pfam" id="PF01554">
    <property type="entry name" value="MatE"/>
    <property type="match status" value="2"/>
</dbReference>
<keyword evidence="15" id="KW-1185">Reference proteome</keyword>
<feature type="transmembrane region" description="Helical" evidence="13">
    <location>
        <begin position="90"/>
        <end position="113"/>
    </location>
</feature>
<feature type="transmembrane region" description="Helical" evidence="13">
    <location>
        <begin position="416"/>
        <end position="438"/>
    </location>
</feature>
<comment type="function">
    <text evidence="1">Multidrug efflux pump.</text>
</comment>
<feature type="transmembrane region" description="Helical" evidence="13">
    <location>
        <begin position="166"/>
        <end position="184"/>
    </location>
</feature>
<keyword evidence="8 13" id="KW-0812">Transmembrane</keyword>
<feature type="transmembrane region" description="Helical" evidence="13">
    <location>
        <begin position="284"/>
        <end position="302"/>
    </location>
</feature>
<evidence type="ECO:0000256" key="9">
    <source>
        <dbReference type="ARBA" id="ARBA00022989"/>
    </source>
</evidence>
<dbReference type="InterPro" id="IPR002528">
    <property type="entry name" value="MATE_fam"/>
</dbReference>
<reference evidence="14" key="1">
    <citation type="submission" date="2020-07" db="EMBL/GenBank/DDBJ databases">
        <title>Koleobacter methoxysyntrophicus gen. nov., sp. nov., a novel anaerobic bacterium isolated from deep subsurface oil field and proposal of Koleobacterales ord. nov. in the phylum Firmicutes.</title>
        <authorList>
            <person name="Sakamoto S."/>
            <person name="Tamaki H."/>
        </authorList>
    </citation>
    <scope>NUCLEOTIDE SEQUENCE</scope>
    <source>
        <strain evidence="14">NRmbB1</strain>
    </source>
</reference>
<evidence type="ECO:0000256" key="11">
    <source>
        <dbReference type="ARBA" id="ARBA00023136"/>
    </source>
</evidence>
<evidence type="ECO:0000256" key="2">
    <source>
        <dbReference type="ARBA" id="ARBA00004651"/>
    </source>
</evidence>
<sequence>MKLKLSLNKMKKEILYLAWPAIAEQALLTITQIVDMAMVGRLGADAVAAVGFSMQPLFFGMAIFASLGVGAVALISRFVGANEHKKASKVLGQAVNMSIFLGLLYALVIFFLSEKIIIFLGGEPSVVSLGSSYLKLISPGLVFMLLSFVMTSAMRGAGDTLIPMKVNVLVNVLNVAGNYILIFGKMGFPALGVDGAAISTSISRFVGMIITLVVLFRGKSRIRINTGDFYPFKLPLVTRILNIGIPSSMEQLAMRIAFIFFVKIVASLGTVAYAAHQIAINAEAISYMPGFGLAMAATTLVGQNLGAKKPKRAEISGYESLKIGIFIMGFMGIVIFLFPNYLMAIYTSDPEIIKLGSVCLRISALGQIPMATFMVVSGGLRGAGDTRFIFYVTLISTWVIRIFFSYFIVIKLGLGLFAAWWAMVLDWSIRGFLVLWRFKQGEWKNIRV</sequence>
<protein>
    <recommendedName>
        <fullName evidence="4">Probable multidrug resistance protein NorM</fullName>
    </recommendedName>
    <alternativeName>
        <fullName evidence="12">Multidrug-efflux transporter</fullName>
    </alternativeName>
</protein>
<evidence type="ECO:0000256" key="10">
    <source>
        <dbReference type="ARBA" id="ARBA00023065"/>
    </source>
</evidence>
<feature type="transmembrane region" description="Helical" evidence="13">
    <location>
        <begin position="196"/>
        <end position="216"/>
    </location>
</feature>
<evidence type="ECO:0000256" key="12">
    <source>
        <dbReference type="ARBA" id="ARBA00031636"/>
    </source>
</evidence>
<dbReference type="Proteomes" id="UP000662904">
    <property type="component" value="Chromosome"/>
</dbReference>
<keyword evidence="5" id="KW-0813">Transport</keyword>
<keyword evidence="6" id="KW-0050">Antiport</keyword>